<keyword evidence="4" id="KW-1185">Reference proteome</keyword>
<dbReference type="Proteomes" id="UP000039865">
    <property type="component" value="Unassembled WGS sequence"/>
</dbReference>
<evidence type="ECO:0000313" key="3">
    <source>
        <dbReference type="EMBL" id="CDW72840.1"/>
    </source>
</evidence>
<protein>
    <recommendedName>
        <fullName evidence="2">Cyclin-like domain-containing protein</fullName>
    </recommendedName>
</protein>
<gene>
    <name evidence="3" type="primary">Contig6760.g7232</name>
    <name evidence="3" type="ORF">STYLEM_1805</name>
</gene>
<comment type="similarity">
    <text evidence="1">Belongs to the cyclin family.</text>
</comment>
<dbReference type="InterPro" id="IPR013763">
    <property type="entry name" value="Cyclin-like_dom"/>
</dbReference>
<name>A0A077ZU78_STYLE</name>
<organism evidence="3 4">
    <name type="scientific">Stylonychia lemnae</name>
    <name type="common">Ciliate</name>
    <dbReference type="NCBI Taxonomy" id="5949"/>
    <lineage>
        <taxon>Eukaryota</taxon>
        <taxon>Sar</taxon>
        <taxon>Alveolata</taxon>
        <taxon>Ciliophora</taxon>
        <taxon>Intramacronucleata</taxon>
        <taxon>Spirotrichea</taxon>
        <taxon>Stichotrichia</taxon>
        <taxon>Sporadotrichida</taxon>
        <taxon>Oxytrichidae</taxon>
        <taxon>Stylonychinae</taxon>
        <taxon>Stylonychia</taxon>
    </lineage>
</organism>
<evidence type="ECO:0000256" key="1">
    <source>
        <dbReference type="RuleBase" id="RU000383"/>
    </source>
</evidence>
<accession>A0A077ZU78</accession>
<dbReference type="SUPFAM" id="SSF47954">
    <property type="entry name" value="Cyclin-like"/>
    <property type="match status" value="1"/>
</dbReference>
<evidence type="ECO:0000259" key="2">
    <source>
        <dbReference type="SMART" id="SM00385"/>
    </source>
</evidence>
<keyword evidence="1" id="KW-0195">Cyclin</keyword>
<dbReference type="InParanoid" id="A0A077ZU78"/>
<evidence type="ECO:0000313" key="4">
    <source>
        <dbReference type="Proteomes" id="UP000039865"/>
    </source>
</evidence>
<feature type="domain" description="Cyclin-like" evidence="2">
    <location>
        <begin position="266"/>
        <end position="357"/>
    </location>
</feature>
<dbReference type="EMBL" id="CCKQ01001713">
    <property type="protein sequence ID" value="CDW72840.1"/>
    <property type="molecule type" value="Genomic_DNA"/>
</dbReference>
<dbReference type="InterPro" id="IPR006671">
    <property type="entry name" value="Cyclin_N"/>
</dbReference>
<dbReference type="SMART" id="SM00385">
    <property type="entry name" value="CYCLIN"/>
    <property type="match status" value="1"/>
</dbReference>
<dbReference type="AlphaFoldDB" id="A0A077ZU78"/>
<dbReference type="Pfam" id="PF00134">
    <property type="entry name" value="Cyclin_N"/>
    <property type="match status" value="1"/>
</dbReference>
<dbReference type="OMA" id="WDIYAED"/>
<dbReference type="InterPro" id="IPR036915">
    <property type="entry name" value="Cyclin-like_sf"/>
</dbReference>
<dbReference type="PANTHER" id="PTHR10177">
    <property type="entry name" value="CYCLINS"/>
    <property type="match status" value="1"/>
</dbReference>
<reference evidence="3 4" key="1">
    <citation type="submission" date="2014-06" db="EMBL/GenBank/DDBJ databases">
        <authorList>
            <person name="Swart Estienne"/>
        </authorList>
    </citation>
    <scope>NUCLEOTIDE SEQUENCE [LARGE SCALE GENOMIC DNA]</scope>
    <source>
        <strain evidence="3 4">130c</strain>
    </source>
</reference>
<dbReference type="InterPro" id="IPR039361">
    <property type="entry name" value="Cyclin"/>
</dbReference>
<proteinExistence type="inferred from homology"/>
<sequence>MIHIQQHRGYSNSLTTLENLLQIPTQQQPFEQNKFFGRRSSNRSQFKIAEQTFHTNNPQTNKSTTFKPHGYINFKAKISPEEKEVQKITKLQKIMLPEINRKQQITSTDTRNSGLKQIESKNQEQNIRYKQIDNSTILAVTSEKKQSLQKHNNTRVNPDLLFRQLKTSRKYQTDDLKHYTKLQLETVTLSAIMCEKKYSSNQISSHNQKNQSTQLDSKFLGSIQSASFENQSSLSVCSTICMDQIQIEQAYAFHDLNMQNRAKMLDWMIQVFRVLNKNLLKTYILASQIMDRYFIMKYQKRIKVPKYDLHIVGLIAIFLSSKYEDVHPISMEQILFEAAHGKFDKQDIIERELDVLQTLDFKLHYTNFYEEAVQKFKIITAATDQSKHTQISKLIEEEILKYMQFFCYLIIQEPEILINDISDLSTAILLLAIRISIQKNRQKIFEQQKSKSNFSEDLEIYLTTQQINECINQKALVSTLTNETQTQMTQLIQHIIKQNLTYQKRNPNLKNLQRSFPKYISESHLHLISNCSDNIMN</sequence>
<dbReference type="Gene3D" id="1.10.472.10">
    <property type="entry name" value="Cyclin-like"/>
    <property type="match status" value="1"/>
</dbReference>